<keyword evidence="2" id="KW-0472">Membrane</keyword>
<name>A0A7C4JR31_9BACT</name>
<evidence type="ECO:0000313" key="3">
    <source>
        <dbReference type="EMBL" id="HGQ85250.1"/>
    </source>
</evidence>
<keyword evidence="2" id="KW-1133">Transmembrane helix</keyword>
<dbReference type="EMBL" id="DSZN01000045">
    <property type="protein sequence ID" value="HGQ85250.1"/>
    <property type="molecule type" value="Genomic_DNA"/>
</dbReference>
<feature type="coiled-coil region" evidence="1">
    <location>
        <begin position="2"/>
        <end position="49"/>
    </location>
</feature>
<feature type="transmembrane region" description="Helical" evidence="2">
    <location>
        <begin position="73"/>
        <end position="94"/>
    </location>
</feature>
<evidence type="ECO:0008006" key="4">
    <source>
        <dbReference type="Google" id="ProtNLM"/>
    </source>
</evidence>
<organism evidence="3">
    <name type="scientific">Thermodesulfobacterium geofontis</name>
    <dbReference type="NCBI Taxonomy" id="1295609"/>
    <lineage>
        <taxon>Bacteria</taxon>
        <taxon>Pseudomonadati</taxon>
        <taxon>Thermodesulfobacteriota</taxon>
        <taxon>Thermodesulfobacteria</taxon>
        <taxon>Thermodesulfobacteriales</taxon>
        <taxon>Thermodesulfobacteriaceae</taxon>
        <taxon>Thermodesulfobacterium</taxon>
    </lineage>
</organism>
<accession>A0A7C4JR31</accession>
<gene>
    <name evidence="3" type="ORF">ENT66_02450</name>
</gene>
<keyword evidence="1" id="KW-0175">Coiled coil</keyword>
<proteinExistence type="predicted"/>
<evidence type="ECO:0000256" key="1">
    <source>
        <dbReference type="SAM" id="Coils"/>
    </source>
</evidence>
<keyword evidence="2" id="KW-0812">Transmembrane</keyword>
<comment type="caution">
    <text evidence="3">The sequence shown here is derived from an EMBL/GenBank/DDBJ whole genome shotgun (WGS) entry which is preliminary data.</text>
</comment>
<reference evidence="3" key="1">
    <citation type="journal article" date="2020" name="mSystems">
        <title>Genome- and Community-Level Interaction Insights into Carbon Utilization and Element Cycling Functions of Hydrothermarchaeota in Hydrothermal Sediment.</title>
        <authorList>
            <person name="Zhou Z."/>
            <person name="Liu Y."/>
            <person name="Xu W."/>
            <person name="Pan J."/>
            <person name="Luo Z.H."/>
            <person name="Li M."/>
        </authorList>
    </citation>
    <scope>NUCLEOTIDE SEQUENCE [LARGE SCALE GENOMIC DNA]</scope>
    <source>
        <strain evidence="3">SpSt-6</strain>
    </source>
</reference>
<dbReference type="AlphaFoldDB" id="A0A7C4JR31"/>
<protein>
    <recommendedName>
        <fullName evidence="4">Flagellar protein FliL</fullName>
    </recommendedName>
</protein>
<evidence type="ECO:0000256" key="2">
    <source>
        <dbReference type="SAM" id="Phobius"/>
    </source>
</evidence>
<sequence length="237" mass="27506">MEEDIKKELEEIKEEVKAKETSLEKESKKEKTEEKIDITLEKAEGLVEKLIKPEEEKEEVPEEKPKKIKPKEAILILGSIFIIISIILGVWIGLRLIKGEFKKGRGLNSFSESNVSIPEGEVIKKFSKIVISKEEKEVQYPYKLELKNFLIPFGLKEFLSLNVILYFDNSTSAKELADAELYFREKLYSYLKNISPDIWKDAKEVEALEEKIKKEFEKENVKPLPQKIRLEGVIFKG</sequence>